<reference evidence="4 5" key="1">
    <citation type="submission" date="2018-01" db="EMBL/GenBank/DDBJ databases">
        <authorList>
            <person name="Paulsen S."/>
            <person name="Gram L.K."/>
        </authorList>
    </citation>
    <scope>NUCLEOTIDE SEQUENCE [LARGE SCALE GENOMIC DNA]</scope>
    <source>
        <strain evidence="4 5">S3790</strain>
    </source>
</reference>
<dbReference type="Pfam" id="PF00497">
    <property type="entry name" value="SBP_bac_3"/>
    <property type="match status" value="1"/>
</dbReference>
<dbReference type="EMBL" id="PNBX01000087">
    <property type="protein sequence ID" value="TMO65460.1"/>
    <property type="molecule type" value="Genomic_DNA"/>
</dbReference>
<accession>A0A5S3V3K8</accession>
<evidence type="ECO:0000313" key="5">
    <source>
        <dbReference type="Proteomes" id="UP000307217"/>
    </source>
</evidence>
<dbReference type="SMART" id="SM00062">
    <property type="entry name" value="PBPb"/>
    <property type="match status" value="1"/>
</dbReference>
<sequence length="247" mass="28376">MKVLFVFLILSAQVIYAKEHKVYSVVLYHEANPPYSFVENHQKDGIFIDLFHEISLLTNLKFKFVPLSVARGKLYFARGKIDIEPGISPRWRDKEEVKGVYSQSYANSKEIIMANSNKLNPVNHISQLYGKVIGKVRGYSYGEFDMHMGNNGLVVVNNKSEKMLVAQLYKKRFDYILIGEASASYFINTEPKYRDFLKVYEVSNEPVSLRIHPNHQDILPAINQALDLMIKSGTIAEIYAKYGYSFD</sequence>
<comment type="similarity">
    <text evidence="1">Belongs to the bacterial solute-binding protein 3 family.</text>
</comment>
<dbReference type="PANTHER" id="PTHR35936:SF25">
    <property type="entry name" value="ABC TRANSPORTER SUBSTRATE-BINDING PROTEIN"/>
    <property type="match status" value="1"/>
</dbReference>
<feature type="domain" description="Solute-binding protein family 3/N-terminal" evidence="3">
    <location>
        <begin position="23"/>
        <end position="246"/>
    </location>
</feature>
<dbReference type="InterPro" id="IPR001638">
    <property type="entry name" value="Solute-binding_3/MltF_N"/>
</dbReference>
<dbReference type="AlphaFoldDB" id="A0A5S3V3K8"/>
<keyword evidence="2" id="KW-0732">Signal</keyword>
<gene>
    <name evidence="4" type="ORF">CWC19_17555</name>
</gene>
<organism evidence="4 5">
    <name type="scientific">Pseudoalteromonas aurantia</name>
    <dbReference type="NCBI Taxonomy" id="43654"/>
    <lineage>
        <taxon>Bacteria</taxon>
        <taxon>Pseudomonadati</taxon>
        <taxon>Pseudomonadota</taxon>
        <taxon>Gammaproteobacteria</taxon>
        <taxon>Alteromonadales</taxon>
        <taxon>Pseudoalteromonadaceae</taxon>
        <taxon>Pseudoalteromonas</taxon>
    </lineage>
</organism>
<dbReference type="SUPFAM" id="SSF53850">
    <property type="entry name" value="Periplasmic binding protein-like II"/>
    <property type="match status" value="1"/>
</dbReference>
<protein>
    <submittedName>
        <fullName evidence="4">Amino acid ABC transporter substrate-binding protein</fullName>
    </submittedName>
</protein>
<dbReference type="Proteomes" id="UP000307217">
    <property type="component" value="Unassembled WGS sequence"/>
</dbReference>
<reference evidence="5" key="2">
    <citation type="submission" date="2019-06" db="EMBL/GenBank/DDBJ databases">
        <title>Co-occurence of chitin degradation, pigmentation and bioactivity in marine Pseudoalteromonas.</title>
        <authorList>
            <person name="Sonnenschein E.C."/>
            <person name="Bech P.K."/>
        </authorList>
    </citation>
    <scope>NUCLEOTIDE SEQUENCE [LARGE SCALE GENOMIC DNA]</scope>
    <source>
        <strain evidence="5">S3790</strain>
    </source>
</reference>
<dbReference type="Gene3D" id="3.40.190.10">
    <property type="entry name" value="Periplasmic binding protein-like II"/>
    <property type="match status" value="2"/>
</dbReference>
<dbReference type="PANTHER" id="PTHR35936">
    <property type="entry name" value="MEMBRANE-BOUND LYTIC MUREIN TRANSGLYCOSYLASE F"/>
    <property type="match status" value="1"/>
</dbReference>
<evidence type="ECO:0000259" key="3">
    <source>
        <dbReference type="SMART" id="SM00062"/>
    </source>
</evidence>
<dbReference type="RefSeq" id="WP_010364648.1">
    <property type="nucleotide sequence ID" value="NZ_PNBX01000087.1"/>
</dbReference>
<comment type="caution">
    <text evidence="4">The sequence shown here is derived from an EMBL/GenBank/DDBJ whole genome shotgun (WGS) entry which is preliminary data.</text>
</comment>
<name>A0A5S3V3K8_9GAMM</name>
<evidence type="ECO:0000256" key="2">
    <source>
        <dbReference type="ARBA" id="ARBA00022729"/>
    </source>
</evidence>
<evidence type="ECO:0000313" key="4">
    <source>
        <dbReference type="EMBL" id="TMO65460.1"/>
    </source>
</evidence>
<evidence type="ECO:0000256" key="1">
    <source>
        <dbReference type="ARBA" id="ARBA00010333"/>
    </source>
</evidence>
<proteinExistence type="inferred from homology"/>
<dbReference type="OrthoDB" id="8771774at2"/>